<organism evidence="5 6">
    <name type="scientific">Sulfitobacter faviae</name>
    <dbReference type="NCBI Taxonomy" id="1775881"/>
    <lineage>
        <taxon>Bacteria</taxon>
        <taxon>Pseudomonadati</taxon>
        <taxon>Pseudomonadota</taxon>
        <taxon>Alphaproteobacteria</taxon>
        <taxon>Rhodobacterales</taxon>
        <taxon>Roseobacteraceae</taxon>
        <taxon>Sulfitobacter</taxon>
    </lineage>
</organism>
<dbReference type="InterPro" id="IPR011711">
    <property type="entry name" value="GntR_C"/>
</dbReference>
<dbReference type="SUPFAM" id="SSF48008">
    <property type="entry name" value="GntR ligand-binding domain-like"/>
    <property type="match status" value="1"/>
</dbReference>
<keyword evidence="1" id="KW-0805">Transcription regulation</keyword>
<feature type="domain" description="HTH gntR-type" evidence="4">
    <location>
        <begin position="60"/>
        <end position="127"/>
    </location>
</feature>
<accession>A0AAX3LQT7</accession>
<evidence type="ECO:0000256" key="1">
    <source>
        <dbReference type="ARBA" id="ARBA00023015"/>
    </source>
</evidence>
<evidence type="ECO:0000313" key="6">
    <source>
        <dbReference type="Proteomes" id="UP001210770"/>
    </source>
</evidence>
<dbReference type="Pfam" id="PF00392">
    <property type="entry name" value="GntR"/>
    <property type="match status" value="1"/>
</dbReference>
<dbReference type="GO" id="GO:0003700">
    <property type="term" value="F:DNA-binding transcription factor activity"/>
    <property type="evidence" value="ECO:0007669"/>
    <property type="project" value="InterPro"/>
</dbReference>
<dbReference type="AlphaFoldDB" id="A0AAX3LQT7"/>
<sequence>MAKLAFVEKDFHHIPCGLMSLWRSIAVLICRLNRNDASCIKTGSKSASKDEGAMAEINQVSLGDAIYDRVCQDLVEGRLRPNEKVTIRGLAERLGTSSTPVRDAVQRLLRDEALVQRSVRDVRVPVLTEAQYLEIASIRRELEGFAAGRAAEMVGPKEIRRLKKIVERNEAAAVAGRWPQAVKYNQEFHFALVEAAEMPILLAILSGLWLRMGPLIAGYYAQEQMGLVRHHQAIIAACENRDPAAAAAEMRADIDDAKEGIIRYIQSFTTGE</sequence>
<reference evidence="5" key="1">
    <citation type="submission" date="2023-01" db="EMBL/GenBank/DDBJ databases">
        <title>Comparative genomic analysis of cold water coral derived Sulfitobacter faviae: insights into their metabolism and habitat adaptation.</title>
        <authorList>
            <person name="Guo Y."/>
            <person name="Lin S."/>
            <person name="Huang Z."/>
            <person name="Tang K."/>
            <person name="Wang X."/>
        </authorList>
    </citation>
    <scope>NUCLEOTIDE SEQUENCE</scope>
    <source>
        <strain evidence="5">SCSIO W_1865</strain>
    </source>
</reference>
<dbReference type="SMART" id="SM00895">
    <property type="entry name" value="FCD"/>
    <property type="match status" value="1"/>
</dbReference>
<dbReference type="Gene3D" id="1.20.120.530">
    <property type="entry name" value="GntR ligand-binding domain-like"/>
    <property type="match status" value="1"/>
</dbReference>
<dbReference type="InterPro" id="IPR008920">
    <property type="entry name" value="TF_FadR/GntR_C"/>
</dbReference>
<dbReference type="InterPro" id="IPR000524">
    <property type="entry name" value="Tscrpt_reg_HTH_GntR"/>
</dbReference>
<protein>
    <submittedName>
        <fullName evidence="5">GntR family transcriptional regulator</fullName>
    </submittedName>
</protein>
<dbReference type="InterPro" id="IPR036388">
    <property type="entry name" value="WH-like_DNA-bd_sf"/>
</dbReference>
<dbReference type="PANTHER" id="PTHR43537">
    <property type="entry name" value="TRANSCRIPTIONAL REGULATOR, GNTR FAMILY"/>
    <property type="match status" value="1"/>
</dbReference>
<dbReference type="GO" id="GO:0003677">
    <property type="term" value="F:DNA binding"/>
    <property type="evidence" value="ECO:0007669"/>
    <property type="project" value="UniProtKB-KW"/>
</dbReference>
<dbReference type="Pfam" id="PF07729">
    <property type="entry name" value="FCD"/>
    <property type="match status" value="1"/>
</dbReference>
<dbReference type="EMBL" id="CP116423">
    <property type="protein sequence ID" value="WCE71046.1"/>
    <property type="molecule type" value="Genomic_DNA"/>
</dbReference>
<evidence type="ECO:0000256" key="3">
    <source>
        <dbReference type="ARBA" id="ARBA00023163"/>
    </source>
</evidence>
<dbReference type="InterPro" id="IPR036390">
    <property type="entry name" value="WH_DNA-bd_sf"/>
</dbReference>
<evidence type="ECO:0000259" key="4">
    <source>
        <dbReference type="PROSITE" id="PS50949"/>
    </source>
</evidence>
<evidence type="ECO:0000313" key="5">
    <source>
        <dbReference type="EMBL" id="WCE71046.1"/>
    </source>
</evidence>
<evidence type="ECO:0000256" key="2">
    <source>
        <dbReference type="ARBA" id="ARBA00023125"/>
    </source>
</evidence>
<dbReference type="Proteomes" id="UP001210770">
    <property type="component" value="Chromosome"/>
</dbReference>
<keyword evidence="2" id="KW-0238">DNA-binding</keyword>
<dbReference type="PANTHER" id="PTHR43537:SF39">
    <property type="entry name" value="HTH-TYPE TRANSCRIPTIONAL REGULATOR MCBR"/>
    <property type="match status" value="1"/>
</dbReference>
<dbReference type="PROSITE" id="PS50949">
    <property type="entry name" value="HTH_GNTR"/>
    <property type="match status" value="1"/>
</dbReference>
<gene>
    <name evidence="5" type="ORF">PL336_04170</name>
</gene>
<keyword evidence="3" id="KW-0804">Transcription</keyword>
<name>A0AAX3LQT7_9RHOB</name>
<proteinExistence type="predicted"/>
<dbReference type="Gene3D" id="1.10.10.10">
    <property type="entry name" value="Winged helix-like DNA-binding domain superfamily/Winged helix DNA-binding domain"/>
    <property type="match status" value="1"/>
</dbReference>
<dbReference type="RefSeq" id="WP_271689232.1">
    <property type="nucleotide sequence ID" value="NZ_CP116423.1"/>
</dbReference>
<dbReference type="SUPFAM" id="SSF46785">
    <property type="entry name" value="Winged helix' DNA-binding domain"/>
    <property type="match status" value="1"/>
</dbReference>